<sequence length="457" mass="52073">MVFRFDFGTPFITDSVEETVPAVCGKDAERRLSAWGKLSVTDGFRLEIPLERDAVIYGFGQAMGGINKRGRRYVSWCSDDPSHTEEKVSLYGAHNFFLLHHPDSPQDDAGFFFDFPGRISFDAGFTVSGLLSVQCAKADISCYVITPENAENPLEEISVRFRRLIGRSYIPPRWAFGFMQSRWGYRTQEDIENVYEGYNKAGIPLDAVFLDIDYMKDFKDFTVDEEKFPDFPGLVKKMRADGVRLVPIIDAGVKIEDGYRVYEEGVRNGFFCKKADGTDYVAGVWPGRCHFPDFLNPQARRWFGLQYRTLTDAGAEGFWNDMNEPAMFYSDEGLQEAVDGVRNADLSALDIYGFFRLKDQVLGMANNGKDYRRFFHRCVQDGKEMQVNHGDVHNLYGFNMTRAAPEGLAEIDPSKRFLLFSRASCIGMHRYAGIWTGDNCSWWSHLRLELSMLPGLN</sequence>
<evidence type="ECO:0000256" key="2">
    <source>
        <dbReference type="RuleBase" id="RU361185"/>
    </source>
</evidence>
<dbReference type="AlphaFoldDB" id="A0A9D9ENL8"/>
<dbReference type="Gene3D" id="3.20.20.80">
    <property type="entry name" value="Glycosidases"/>
    <property type="match status" value="1"/>
</dbReference>
<dbReference type="InterPro" id="IPR017853">
    <property type="entry name" value="GH"/>
</dbReference>
<organism evidence="5 6">
    <name type="scientific">Candidatus Avitreponema avistercoris</name>
    <dbReference type="NCBI Taxonomy" id="2840705"/>
    <lineage>
        <taxon>Bacteria</taxon>
        <taxon>Pseudomonadati</taxon>
        <taxon>Spirochaetota</taxon>
        <taxon>Spirochaetia</taxon>
        <taxon>Spirochaetales</taxon>
        <taxon>Candidatus Avitreponema</taxon>
    </lineage>
</organism>
<evidence type="ECO:0000313" key="5">
    <source>
        <dbReference type="EMBL" id="MBO8450457.1"/>
    </source>
</evidence>
<reference evidence="5" key="1">
    <citation type="submission" date="2020-10" db="EMBL/GenBank/DDBJ databases">
        <authorList>
            <person name="Gilroy R."/>
        </authorList>
    </citation>
    <scope>NUCLEOTIDE SEQUENCE</scope>
    <source>
        <strain evidence="5">B3-4054</strain>
    </source>
</reference>
<comment type="similarity">
    <text evidence="1 2">Belongs to the glycosyl hydrolase 31 family.</text>
</comment>
<evidence type="ECO:0000256" key="1">
    <source>
        <dbReference type="ARBA" id="ARBA00007806"/>
    </source>
</evidence>
<dbReference type="GO" id="GO:0030246">
    <property type="term" value="F:carbohydrate binding"/>
    <property type="evidence" value="ECO:0007669"/>
    <property type="project" value="InterPro"/>
</dbReference>
<dbReference type="SUPFAM" id="SSF74650">
    <property type="entry name" value="Galactose mutarotase-like"/>
    <property type="match status" value="1"/>
</dbReference>
<dbReference type="EMBL" id="JADIMS010000084">
    <property type="protein sequence ID" value="MBO8450457.1"/>
    <property type="molecule type" value="Genomic_DNA"/>
</dbReference>
<evidence type="ECO:0000313" key="6">
    <source>
        <dbReference type="Proteomes" id="UP000823616"/>
    </source>
</evidence>
<gene>
    <name evidence="5" type="ORF">IAA96_05055</name>
</gene>
<evidence type="ECO:0000259" key="3">
    <source>
        <dbReference type="Pfam" id="PF01055"/>
    </source>
</evidence>
<dbReference type="GO" id="GO:0005975">
    <property type="term" value="P:carbohydrate metabolic process"/>
    <property type="evidence" value="ECO:0007669"/>
    <property type="project" value="InterPro"/>
</dbReference>
<dbReference type="Pfam" id="PF01055">
    <property type="entry name" value="Glyco_hydro_31_2nd"/>
    <property type="match status" value="1"/>
</dbReference>
<dbReference type="PANTHER" id="PTHR22762:SF166">
    <property type="entry name" value="ALPHA-GLUCOSIDASE"/>
    <property type="match status" value="1"/>
</dbReference>
<evidence type="ECO:0000259" key="4">
    <source>
        <dbReference type="Pfam" id="PF13802"/>
    </source>
</evidence>
<dbReference type="PROSITE" id="PS00129">
    <property type="entry name" value="GLYCOSYL_HYDROL_F31_1"/>
    <property type="match status" value="1"/>
</dbReference>
<keyword evidence="2" id="KW-0326">Glycosidase</keyword>
<protein>
    <submittedName>
        <fullName evidence="5">Alpha-glucosidase</fullName>
    </submittedName>
</protein>
<dbReference type="GO" id="GO:0004553">
    <property type="term" value="F:hydrolase activity, hydrolyzing O-glycosyl compounds"/>
    <property type="evidence" value="ECO:0007669"/>
    <property type="project" value="InterPro"/>
</dbReference>
<keyword evidence="2" id="KW-0378">Hydrolase</keyword>
<dbReference type="CDD" id="cd14752">
    <property type="entry name" value="GH31_N"/>
    <property type="match status" value="1"/>
</dbReference>
<dbReference type="Proteomes" id="UP000823616">
    <property type="component" value="Unassembled WGS sequence"/>
</dbReference>
<accession>A0A9D9ENL8</accession>
<dbReference type="InterPro" id="IPR011013">
    <property type="entry name" value="Gal_mutarotase_sf_dom"/>
</dbReference>
<dbReference type="InterPro" id="IPR000322">
    <property type="entry name" value="Glyco_hydro_31_TIM"/>
</dbReference>
<proteinExistence type="inferred from homology"/>
<name>A0A9D9ENL8_9SPIR</name>
<dbReference type="SUPFAM" id="SSF51445">
    <property type="entry name" value="(Trans)glycosidases"/>
    <property type="match status" value="1"/>
</dbReference>
<feature type="domain" description="Glycoside hydrolase family 31 N-terminal" evidence="4">
    <location>
        <begin position="44"/>
        <end position="122"/>
    </location>
</feature>
<dbReference type="InterPro" id="IPR030458">
    <property type="entry name" value="Glyco_hydro_31_AS"/>
</dbReference>
<feature type="non-terminal residue" evidence="5">
    <location>
        <position position="457"/>
    </location>
</feature>
<dbReference type="PANTHER" id="PTHR22762">
    <property type="entry name" value="ALPHA-GLUCOSIDASE"/>
    <property type="match status" value="1"/>
</dbReference>
<comment type="caution">
    <text evidence="5">The sequence shown here is derived from an EMBL/GenBank/DDBJ whole genome shotgun (WGS) entry which is preliminary data.</text>
</comment>
<dbReference type="InterPro" id="IPR025887">
    <property type="entry name" value="Glyco_hydro_31_N_dom"/>
</dbReference>
<dbReference type="Pfam" id="PF13802">
    <property type="entry name" value="Gal_mutarotas_2"/>
    <property type="match status" value="1"/>
</dbReference>
<dbReference type="Gene3D" id="2.60.40.1760">
    <property type="entry name" value="glycosyl hydrolase (family 31)"/>
    <property type="match status" value="1"/>
</dbReference>
<feature type="domain" description="Glycoside hydrolase family 31 TIM barrel" evidence="3">
    <location>
        <begin position="169"/>
        <end position="453"/>
    </location>
</feature>
<reference evidence="5" key="2">
    <citation type="journal article" date="2021" name="PeerJ">
        <title>Extensive microbial diversity within the chicken gut microbiome revealed by metagenomics and culture.</title>
        <authorList>
            <person name="Gilroy R."/>
            <person name="Ravi A."/>
            <person name="Getino M."/>
            <person name="Pursley I."/>
            <person name="Horton D.L."/>
            <person name="Alikhan N.F."/>
            <person name="Baker D."/>
            <person name="Gharbi K."/>
            <person name="Hall N."/>
            <person name="Watson M."/>
            <person name="Adriaenssens E.M."/>
            <person name="Foster-Nyarko E."/>
            <person name="Jarju S."/>
            <person name="Secka A."/>
            <person name="Antonio M."/>
            <person name="Oren A."/>
            <person name="Chaudhuri R.R."/>
            <person name="La Ragione R."/>
            <person name="Hildebrand F."/>
            <person name="Pallen M.J."/>
        </authorList>
    </citation>
    <scope>NUCLEOTIDE SEQUENCE</scope>
    <source>
        <strain evidence="5">B3-4054</strain>
    </source>
</reference>